<proteinExistence type="inferred from homology"/>
<feature type="compositionally biased region" description="Polar residues" evidence="11">
    <location>
        <begin position="164"/>
        <end position="180"/>
    </location>
</feature>
<evidence type="ECO:0000256" key="10">
    <source>
        <dbReference type="PROSITE-ProRule" id="PRU10141"/>
    </source>
</evidence>
<protein>
    <recommendedName>
        <fullName evidence="1">non-specific serine/threonine protein kinase</fullName>
        <ecNumber evidence="1">2.7.11.1</ecNumber>
    </recommendedName>
</protein>
<dbReference type="GO" id="GO:0005634">
    <property type="term" value="C:nucleus"/>
    <property type="evidence" value="ECO:0007669"/>
    <property type="project" value="TreeGrafter"/>
</dbReference>
<evidence type="ECO:0000256" key="6">
    <source>
        <dbReference type="ARBA" id="ARBA00022840"/>
    </source>
</evidence>
<accession>B0DEX3</accession>
<dbReference type="PROSITE" id="PS50011">
    <property type="entry name" value="PROTEIN_KINASE_DOM"/>
    <property type="match status" value="1"/>
</dbReference>
<comment type="similarity">
    <text evidence="7">Belongs to the protein kinase superfamily. Ser/Thr protein kinase family. GCN2 subfamily.</text>
</comment>
<reference evidence="13 14" key="1">
    <citation type="journal article" date="2008" name="Nature">
        <title>The genome of Laccaria bicolor provides insights into mycorrhizal symbiosis.</title>
        <authorList>
            <person name="Martin F."/>
            <person name="Aerts A."/>
            <person name="Ahren D."/>
            <person name="Brun A."/>
            <person name="Danchin E.G.J."/>
            <person name="Duchaussoy F."/>
            <person name="Gibon J."/>
            <person name="Kohler A."/>
            <person name="Lindquist E."/>
            <person name="Pereda V."/>
            <person name="Salamov A."/>
            <person name="Shapiro H.J."/>
            <person name="Wuyts J."/>
            <person name="Blaudez D."/>
            <person name="Buee M."/>
            <person name="Brokstein P."/>
            <person name="Canbaeck B."/>
            <person name="Cohen D."/>
            <person name="Courty P.E."/>
            <person name="Coutinho P.M."/>
            <person name="Delaruelle C."/>
            <person name="Detter J.C."/>
            <person name="Deveau A."/>
            <person name="DiFazio S."/>
            <person name="Duplessis S."/>
            <person name="Fraissinet-Tachet L."/>
            <person name="Lucic E."/>
            <person name="Frey-Klett P."/>
            <person name="Fourrey C."/>
            <person name="Feussner I."/>
            <person name="Gay G."/>
            <person name="Grimwood J."/>
            <person name="Hoegger P.J."/>
            <person name="Jain P."/>
            <person name="Kilaru S."/>
            <person name="Labbe J."/>
            <person name="Lin Y.C."/>
            <person name="Legue V."/>
            <person name="Le Tacon F."/>
            <person name="Marmeisse R."/>
            <person name="Melayah D."/>
            <person name="Montanini B."/>
            <person name="Muratet M."/>
            <person name="Nehls U."/>
            <person name="Niculita-Hirzel H."/>
            <person name="Oudot-Le Secq M.P."/>
            <person name="Peter M."/>
            <person name="Quesneville H."/>
            <person name="Rajashekar B."/>
            <person name="Reich M."/>
            <person name="Rouhier N."/>
            <person name="Schmutz J."/>
            <person name="Yin T."/>
            <person name="Chalot M."/>
            <person name="Henrissat B."/>
            <person name="Kuees U."/>
            <person name="Lucas S."/>
            <person name="Van de Peer Y."/>
            <person name="Podila G.K."/>
            <person name="Polle A."/>
            <person name="Pukkila P.J."/>
            <person name="Richardson P.M."/>
            <person name="Rouze P."/>
            <person name="Sanders I.R."/>
            <person name="Stajich J.E."/>
            <person name="Tunlid A."/>
            <person name="Tuskan G."/>
            <person name="Grigoriev I.V."/>
        </authorList>
    </citation>
    <scope>NUCLEOTIDE SEQUENCE [LARGE SCALE GENOMIC DNA]</scope>
    <source>
        <strain evidence="14">S238N-H82 / ATCC MYA-4686</strain>
    </source>
</reference>
<dbReference type="PANTHER" id="PTHR11042">
    <property type="entry name" value="EUKARYOTIC TRANSLATION INITIATION FACTOR 2-ALPHA KINASE EIF2-ALPHA KINASE -RELATED"/>
    <property type="match status" value="1"/>
</dbReference>
<dbReference type="AlphaFoldDB" id="B0DEX3"/>
<feature type="region of interest" description="Disordered" evidence="11">
    <location>
        <begin position="104"/>
        <end position="127"/>
    </location>
</feature>
<dbReference type="Proteomes" id="UP000001194">
    <property type="component" value="Unassembled WGS sequence"/>
</dbReference>
<evidence type="ECO:0000256" key="8">
    <source>
        <dbReference type="ARBA" id="ARBA00047899"/>
    </source>
</evidence>
<evidence type="ECO:0000256" key="3">
    <source>
        <dbReference type="ARBA" id="ARBA00022679"/>
    </source>
</evidence>
<dbReference type="PROSITE" id="PS00108">
    <property type="entry name" value="PROTEIN_KINASE_ST"/>
    <property type="match status" value="1"/>
</dbReference>
<evidence type="ECO:0000256" key="4">
    <source>
        <dbReference type="ARBA" id="ARBA00022741"/>
    </source>
</evidence>
<name>B0DEX3_LACBS</name>
<feature type="region of interest" description="Disordered" evidence="11">
    <location>
        <begin position="592"/>
        <end position="626"/>
    </location>
</feature>
<dbReference type="STRING" id="486041.B0DEX3"/>
<feature type="domain" description="Protein kinase" evidence="12">
    <location>
        <begin position="196"/>
        <end position="592"/>
    </location>
</feature>
<dbReference type="FunFam" id="3.30.200.20:FF:000306">
    <property type="entry name" value="IKS protein kinase"/>
    <property type="match status" value="1"/>
</dbReference>
<dbReference type="Pfam" id="PF00069">
    <property type="entry name" value="Pkinase"/>
    <property type="match status" value="2"/>
</dbReference>
<organism evidence="14">
    <name type="scientific">Laccaria bicolor (strain S238N-H82 / ATCC MYA-4686)</name>
    <name type="common">Bicoloured deceiver</name>
    <name type="synonym">Laccaria laccata var. bicolor</name>
    <dbReference type="NCBI Taxonomy" id="486041"/>
    <lineage>
        <taxon>Eukaryota</taxon>
        <taxon>Fungi</taxon>
        <taxon>Dikarya</taxon>
        <taxon>Basidiomycota</taxon>
        <taxon>Agaricomycotina</taxon>
        <taxon>Agaricomycetes</taxon>
        <taxon>Agaricomycetidae</taxon>
        <taxon>Agaricales</taxon>
        <taxon>Agaricineae</taxon>
        <taxon>Hydnangiaceae</taxon>
        <taxon>Laccaria</taxon>
    </lineage>
</organism>
<evidence type="ECO:0000313" key="13">
    <source>
        <dbReference type="EMBL" id="EDR06622.1"/>
    </source>
</evidence>
<evidence type="ECO:0000256" key="11">
    <source>
        <dbReference type="SAM" id="MobiDB-lite"/>
    </source>
</evidence>
<dbReference type="RefSeq" id="XP_001882469.1">
    <property type="nucleotide sequence ID" value="XM_001882434.1"/>
</dbReference>
<dbReference type="GeneID" id="6078198"/>
<dbReference type="KEGG" id="lbc:LACBIDRAFT_299584"/>
<dbReference type="InterPro" id="IPR050339">
    <property type="entry name" value="CC_SR_Kinase"/>
</dbReference>
<dbReference type="HOGENOM" id="CLU_010228_1_0_1"/>
<gene>
    <name evidence="13" type="ORF">LACBIDRAFT_299584</name>
</gene>
<feature type="binding site" evidence="10">
    <location>
        <position position="229"/>
    </location>
    <ligand>
        <name>ATP</name>
        <dbReference type="ChEBI" id="CHEBI:30616"/>
    </ligand>
</feature>
<keyword evidence="5" id="KW-0418">Kinase</keyword>
<dbReference type="InterPro" id="IPR008271">
    <property type="entry name" value="Ser/Thr_kinase_AS"/>
</dbReference>
<dbReference type="InterPro" id="IPR017441">
    <property type="entry name" value="Protein_kinase_ATP_BS"/>
</dbReference>
<keyword evidence="4 10" id="KW-0547">Nucleotide-binding</keyword>
<dbReference type="SMART" id="SM00220">
    <property type="entry name" value="S_TKc"/>
    <property type="match status" value="1"/>
</dbReference>
<dbReference type="PANTHER" id="PTHR11042:SF138">
    <property type="entry name" value="SERINE_THREONINE-PROTEIN KINASE IKS1-RELATED"/>
    <property type="match status" value="1"/>
</dbReference>
<dbReference type="GO" id="GO:0005524">
    <property type="term" value="F:ATP binding"/>
    <property type="evidence" value="ECO:0007669"/>
    <property type="project" value="UniProtKB-UniRule"/>
</dbReference>
<evidence type="ECO:0000256" key="7">
    <source>
        <dbReference type="ARBA" id="ARBA00037982"/>
    </source>
</evidence>
<keyword evidence="6 10" id="KW-0067">ATP-binding</keyword>
<dbReference type="InParanoid" id="B0DEX3"/>
<keyword evidence="3" id="KW-0808">Transferase</keyword>
<dbReference type="InterPro" id="IPR000719">
    <property type="entry name" value="Prot_kinase_dom"/>
</dbReference>
<dbReference type="Gene3D" id="1.10.510.10">
    <property type="entry name" value="Transferase(Phosphotransferase) domain 1"/>
    <property type="match status" value="1"/>
</dbReference>
<comment type="catalytic activity">
    <reaction evidence="8">
        <text>L-threonyl-[protein] + ATP = O-phospho-L-threonyl-[protein] + ADP + H(+)</text>
        <dbReference type="Rhea" id="RHEA:46608"/>
        <dbReference type="Rhea" id="RHEA-COMP:11060"/>
        <dbReference type="Rhea" id="RHEA-COMP:11605"/>
        <dbReference type="ChEBI" id="CHEBI:15378"/>
        <dbReference type="ChEBI" id="CHEBI:30013"/>
        <dbReference type="ChEBI" id="CHEBI:30616"/>
        <dbReference type="ChEBI" id="CHEBI:61977"/>
        <dbReference type="ChEBI" id="CHEBI:456216"/>
        <dbReference type="EC" id="2.7.11.1"/>
    </reaction>
</comment>
<keyword evidence="2" id="KW-0723">Serine/threonine-protein kinase</keyword>
<dbReference type="EMBL" id="DS547107">
    <property type="protein sequence ID" value="EDR06622.1"/>
    <property type="molecule type" value="Genomic_DNA"/>
</dbReference>
<keyword evidence="14" id="KW-1185">Reference proteome</keyword>
<evidence type="ECO:0000256" key="2">
    <source>
        <dbReference type="ARBA" id="ARBA00022527"/>
    </source>
</evidence>
<evidence type="ECO:0000256" key="1">
    <source>
        <dbReference type="ARBA" id="ARBA00012513"/>
    </source>
</evidence>
<dbReference type="SUPFAM" id="SSF56112">
    <property type="entry name" value="Protein kinase-like (PK-like)"/>
    <property type="match status" value="1"/>
</dbReference>
<dbReference type="OrthoDB" id="1405469at2759"/>
<feature type="region of interest" description="Disordered" evidence="11">
    <location>
        <begin position="313"/>
        <end position="342"/>
    </location>
</feature>
<feature type="region of interest" description="Disordered" evidence="11">
    <location>
        <begin position="146"/>
        <end position="180"/>
    </location>
</feature>
<evidence type="ECO:0000313" key="14">
    <source>
        <dbReference type="Proteomes" id="UP000001194"/>
    </source>
</evidence>
<comment type="catalytic activity">
    <reaction evidence="9">
        <text>L-seryl-[protein] + ATP = O-phospho-L-seryl-[protein] + ADP + H(+)</text>
        <dbReference type="Rhea" id="RHEA:17989"/>
        <dbReference type="Rhea" id="RHEA-COMP:9863"/>
        <dbReference type="Rhea" id="RHEA-COMP:11604"/>
        <dbReference type="ChEBI" id="CHEBI:15378"/>
        <dbReference type="ChEBI" id="CHEBI:29999"/>
        <dbReference type="ChEBI" id="CHEBI:30616"/>
        <dbReference type="ChEBI" id="CHEBI:83421"/>
        <dbReference type="ChEBI" id="CHEBI:456216"/>
        <dbReference type="EC" id="2.7.11.1"/>
    </reaction>
</comment>
<sequence>MSSEFVHVTDVTIPPPTSMSLSSSPSSSAVALVPVSDPEWQPILHASNQVVLYNPTSHALTISQSSNVTTGFPSTSTAPVKASRDCCPYCKRLLPSAFDYDPFDDSGDRIHSHDEDEEEEGIESLSSDPAYTSRVSDYFQLLEIANESSSRPSSPPGPTLLGASASSSTNNARQQQSGTSAFPAEKMAEGYFKTFFQEEYRLGMGANGSVYLCQHMLDGNPLGHFAVKKIAVGESHSYLLKILREVRLLERLHHPNIVTYHHAWLETAQFSSFGPKVPTLHVLMQWAEGGSLDDFIDIRLGRKPSHIHFHAPGSTDADYELGTPAPPPLRRSGTPAHTLSASDLHSRSARIRAFRAFQRAGGAEGERQRERETRKRNGEWTAVHLLSADEVKGLFKDVVAGLGFLHDKSILHLDLKPGNVLLTWDEGKLIPRAMLSDFGTSRDMINSTRLQRSGNTGTLEYTSPESLPSPHTGLLQQIDSKSDMWSLGMILHKLLFFKLPYRYAAEGDANGEAVTGGSRAGEGEKMDKLEREVLEYPGFKTAPGLVAAFEARRLPRTFLVLLESLLNKIPAARPSCERVAGAIREGKLDPLREMPQHHNGAPSSLVRVRSRSRSGSADKVVDVDEAASAATERTRLLGLPSPTEVLGPEEGVWGGWWRKARVVVRRNLGITRRGRRGKVYLRVVRGVIKVGYLRHSLNCALQGLEILCENGLVWKSRH</sequence>
<dbReference type="EC" id="2.7.11.1" evidence="1"/>
<evidence type="ECO:0000256" key="9">
    <source>
        <dbReference type="ARBA" id="ARBA00048679"/>
    </source>
</evidence>
<evidence type="ECO:0000256" key="5">
    <source>
        <dbReference type="ARBA" id="ARBA00022777"/>
    </source>
</evidence>
<dbReference type="PROSITE" id="PS00107">
    <property type="entry name" value="PROTEIN_KINASE_ATP"/>
    <property type="match status" value="1"/>
</dbReference>
<dbReference type="InterPro" id="IPR011009">
    <property type="entry name" value="Kinase-like_dom_sf"/>
</dbReference>
<evidence type="ECO:0000259" key="12">
    <source>
        <dbReference type="PROSITE" id="PS50011"/>
    </source>
</evidence>
<dbReference type="GO" id="GO:0004674">
    <property type="term" value="F:protein serine/threonine kinase activity"/>
    <property type="evidence" value="ECO:0007669"/>
    <property type="project" value="UniProtKB-KW"/>
</dbReference>
<dbReference type="GO" id="GO:0005737">
    <property type="term" value="C:cytoplasm"/>
    <property type="evidence" value="ECO:0007669"/>
    <property type="project" value="TreeGrafter"/>
</dbReference>
<dbReference type="Gene3D" id="3.30.200.20">
    <property type="entry name" value="Phosphorylase Kinase, domain 1"/>
    <property type="match status" value="1"/>
</dbReference>